<reference evidence="2" key="1">
    <citation type="submission" date="2013-10" db="EMBL/GenBank/DDBJ databases">
        <title>Genomic analysis of the causative agents of coccidiosis in chickens.</title>
        <authorList>
            <person name="Reid A.J."/>
            <person name="Blake D."/>
            <person name="Billington K."/>
            <person name="Browne H."/>
            <person name="Dunn M."/>
            <person name="Hung S."/>
            <person name="Kawahara F."/>
            <person name="Miranda-Saavedra D."/>
            <person name="Mourier T."/>
            <person name="Nagra H."/>
            <person name="Otto T.D."/>
            <person name="Rawlings N."/>
            <person name="Sanchez A."/>
            <person name="Sanders M."/>
            <person name="Subramaniam C."/>
            <person name="Tay Y."/>
            <person name="Dear P."/>
            <person name="Doerig C."/>
            <person name="Gruber A."/>
            <person name="Parkinson J."/>
            <person name="Shirley M."/>
            <person name="Wan K.L."/>
            <person name="Berriman M."/>
            <person name="Tomley F."/>
            <person name="Pain A."/>
        </authorList>
    </citation>
    <scope>NUCLEOTIDE SEQUENCE [LARGE SCALE GENOMIC DNA]</scope>
    <source>
        <strain evidence="2">Houghton</strain>
    </source>
</reference>
<keyword evidence="1" id="KW-1133">Transmembrane helix</keyword>
<protein>
    <submittedName>
        <fullName evidence="2">Uncharacterized protein</fullName>
    </submittedName>
</protein>
<evidence type="ECO:0000313" key="3">
    <source>
        <dbReference type="Proteomes" id="UP000018050"/>
    </source>
</evidence>
<keyword evidence="1" id="KW-0812">Transmembrane</keyword>
<evidence type="ECO:0000256" key="1">
    <source>
        <dbReference type="SAM" id="Phobius"/>
    </source>
</evidence>
<evidence type="ECO:0000313" key="2">
    <source>
        <dbReference type="EMBL" id="CDI80029.1"/>
    </source>
</evidence>
<reference evidence="2" key="2">
    <citation type="submission" date="2013-10" db="EMBL/GenBank/DDBJ databases">
        <authorList>
            <person name="Aslett M."/>
        </authorList>
    </citation>
    <scope>NUCLEOTIDE SEQUENCE [LARGE SCALE GENOMIC DNA]</scope>
    <source>
        <strain evidence="2">Houghton</strain>
    </source>
</reference>
<dbReference type="OMA" id="WARAHSG"/>
<feature type="transmembrane region" description="Helical" evidence="1">
    <location>
        <begin position="35"/>
        <end position="56"/>
    </location>
</feature>
<dbReference type="Proteomes" id="UP000018050">
    <property type="component" value="Unassembled WGS sequence"/>
</dbReference>
<proteinExistence type="predicted"/>
<accession>U6GN59</accession>
<name>U6GN59_EIMAC</name>
<gene>
    <name evidence="2" type="ORF">EAH_00013350</name>
</gene>
<dbReference type="VEuPathDB" id="ToxoDB:EAH_00013350"/>
<keyword evidence="3" id="KW-1185">Reference proteome</keyword>
<dbReference type="EMBL" id="HG671130">
    <property type="protein sequence ID" value="CDI80029.1"/>
    <property type="molecule type" value="Genomic_DNA"/>
</dbReference>
<dbReference type="AlphaFoldDB" id="U6GN59"/>
<dbReference type="RefSeq" id="XP_013249941.1">
    <property type="nucleotide sequence ID" value="XM_013394487.1"/>
</dbReference>
<dbReference type="GeneID" id="25269405"/>
<keyword evidence="1" id="KW-0472">Membrane</keyword>
<sequence length="99" mass="10873">MTDTVDYYSLEGGRKAATEEADFRKEIRQGFIRKVYGIIALQLLLTTVVTALLLFVPGGVAWAKHSSGPVVALSSKRHVCISFLYDSDFVSVDVFESAV</sequence>
<organism evidence="2 3">
    <name type="scientific">Eimeria acervulina</name>
    <name type="common">Coccidian parasite</name>
    <dbReference type="NCBI Taxonomy" id="5801"/>
    <lineage>
        <taxon>Eukaryota</taxon>
        <taxon>Sar</taxon>
        <taxon>Alveolata</taxon>
        <taxon>Apicomplexa</taxon>
        <taxon>Conoidasida</taxon>
        <taxon>Coccidia</taxon>
        <taxon>Eucoccidiorida</taxon>
        <taxon>Eimeriorina</taxon>
        <taxon>Eimeriidae</taxon>
        <taxon>Eimeria</taxon>
    </lineage>
</organism>
<dbReference type="OrthoDB" id="7933078at2759"/>